<dbReference type="PANTHER" id="PTHR43881">
    <property type="entry name" value="GAMMA-GLUTAMYLTRANSPEPTIDASE (AFU_ORTHOLOGUE AFUA_4G13580)"/>
    <property type="match status" value="1"/>
</dbReference>
<feature type="region of interest" description="Disordered" evidence="1">
    <location>
        <begin position="508"/>
        <end position="528"/>
    </location>
</feature>
<gene>
    <name evidence="2" type="ORF">A6122_2571</name>
</gene>
<sequence>MSGAVSTSHYLATSAGERALRAGGSAVDAAIAAAAALCVVYPNNVALGGDLVALVRSPDGRIRFINATGTSARGSSLETMRARYENQLPSRGIDTVTLPGGVAGWGVLHDAGARLPLGELLEPARTWAESAPVSRSVGAAIRVDRDALAADPGCAALFLPDGRGLVEGDTLRQPQLARTLETLQEQGTSAFYRGPLAARWIAGLRALGSALTEDDAAEYRPTVSGALTRRVFGLDLHTGRPNSQGFAFLRNAVTAASAAWPDPLGADAGLLARTFYASNSVRRRWLSDPDTAHHDADALIAMPEPASLPATAIAPATGDTVGLVAVDDDGWAVSLVQSVFWAFGACVLEPETGILFHNRGTSFSLDPRHPAAYAPSRRPPHTLMPVLVERSGALAYAGATMGGQAQAQIHTHLLLRLVAGSSALEATSAPRWVVGIQDDGDVEETVTIEADVPRTARDALADAGFPLRVVPPRDELLGHSNVIVATEQGWDAASDPRSDGSAVVVVAPETAAGAEQSGRRPEEARAEE</sequence>
<dbReference type="PRINTS" id="PR01210">
    <property type="entry name" value="GGTRANSPTASE"/>
</dbReference>
<protein>
    <submittedName>
        <fullName evidence="2">Gamma-glutamyltranspeptidase</fullName>
    </submittedName>
</protein>
<dbReference type="PANTHER" id="PTHR43881:SF5">
    <property type="entry name" value="GAMMA-GLUTAMYLTRANSPEPTIDASE"/>
    <property type="match status" value="1"/>
</dbReference>
<feature type="compositionally biased region" description="Basic and acidic residues" evidence="1">
    <location>
        <begin position="517"/>
        <end position="528"/>
    </location>
</feature>
<keyword evidence="3" id="KW-1185">Reference proteome</keyword>
<evidence type="ECO:0000313" key="3">
    <source>
        <dbReference type="Proteomes" id="UP000077071"/>
    </source>
</evidence>
<dbReference type="RefSeq" id="WP_068255881.1">
    <property type="nucleotide sequence ID" value="NZ_CP015515.1"/>
</dbReference>
<dbReference type="EMBL" id="CP015515">
    <property type="protein sequence ID" value="AND17685.1"/>
    <property type="molecule type" value="Genomic_DNA"/>
</dbReference>
<dbReference type="Pfam" id="PF01019">
    <property type="entry name" value="G_glu_transpept"/>
    <property type="match status" value="1"/>
</dbReference>
<dbReference type="InterPro" id="IPR043137">
    <property type="entry name" value="GGT_ssub_C"/>
</dbReference>
<dbReference type="InterPro" id="IPR052896">
    <property type="entry name" value="GGT-like_enzyme"/>
</dbReference>
<name>A0A169C5T3_9MICO</name>
<dbReference type="STRING" id="33888.A6122_2571"/>
<evidence type="ECO:0000256" key="1">
    <source>
        <dbReference type="SAM" id="MobiDB-lite"/>
    </source>
</evidence>
<evidence type="ECO:0000313" key="2">
    <source>
        <dbReference type="EMBL" id="AND17685.1"/>
    </source>
</evidence>
<reference evidence="2 3" key="1">
    <citation type="submission" date="2016-05" db="EMBL/GenBank/DDBJ databases">
        <title>Complete genome sequence of Rathayibacter tritici NCPPB 1953.</title>
        <authorList>
            <person name="Park J."/>
            <person name="Lee H.-H."/>
            <person name="Lee S.-W."/>
            <person name="Seo Y.-S."/>
        </authorList>
    </citation>
    <scope>NUCLEOTIDE SEQUENCE [LARGE SCALE GENOMIC DNA]</scope>
    <source>
        <strain evidence="2 3">NCPPB 1953</strain>
    </source>
</reference>
<dbReference type="InterPro" id="IPR029055">
    <property type="entry name" value="Ntn_hydrolases_N"/>
</dbReference>
<proteinExistence type="predicted"/>
<dbReference type="Proteomes" id="UP000077071">
    <property type="component" value="Chromosome"/>
</dbReference>
<dbReference type="KEGG" id="rtn:A6122_2571"/>
<dbReference type="AlphaFoldDB" id="A0A169C5T3"/>
<organism evidence="2 3">
    <name type="scientific">Rathayibacter tritici</name>
    <dbReference type="NCBI Taxonomy" id="33888"/>
    <lineage>
        <taxon>Bacteria</taxon>
        <taxon>Bacillati</taxon>
        <taxon>Actinomycetota</taxon>
        <taxon>Actinomycetes</taxon>
        <taxon>Micrococcales</taxon>
        <taxon>Microbacteriaceae</taxon>
        <taxon>Rathayibacter</taxon>
    </lineage>
</organism>
<dbReference type="Gene3D" id="3.60.20.40">
    <property type="match status" value="1"/>
</dbReference>
<accession>A0A169C5T3</accession>
<dbReference type="OrthoDB" id="9781342at2"/>
<dbReference type="SUPFAM" id="SSF56235">
    <property type="entry name" value="N-terminal nucleophile aminohydrolases (Ntn hydrolases)"/>
    <property type="match status" value="1"/>
</dbReference>
<dbReference type="PATRIC" id="fig|33888.3.peg.2878"/>